<dbReference type="OrthoDB" id="332939at2"/>
<feature type="domain" description="Calcineurin-like phosphoesterase" evidence="1">
    <location>
        <begin position="1"/>
        <end position="184"/>
    </location>
</feature>
<reference evidence="3" key="1">
    <citation type="submission" date="2011-04" db="EMBL/GenBank/DDBJ databases">
        <title>The complete genome of Treponema brennaborense DSM 12168.</title>
        <authorList>
            <person name="Lucas S."/>
            <person name="Han J."/>
            <person name="Lapidus A."/>
            <person name="Bruce D."/>
            <person name="Goodwin L."/>
            <person name="Pitluck S."/>
            <person name="Peters L."/>
            <person name="Kyrpides N."/>
            <person name="Mavromatis K."/>
            <person name="Ivanova N."/>
            <person name="Mikhailova N."/>
            <person name="Pagani I."/>
            <person name="Teshima H."/>
            <person name="Detter J.C."/>
            <person name="Tapia R."/>
            <person name="Han C."/>
            <person name="Land M."/>
            <person name="Hauser L."/>
            <person name="Markowitz V."/>
            <person name="Cheng J.-F."/>
            <person name="Hugenholtz P."/>
            <person name="Woyke T."/>
            <person name="Wu D."/>
            <person name="Gronow S."/>
            <person name="Wellnitz S."/>
            <person name="Brambilla E."/>
            <person name="Klenk H.-P."/>
            <person name="Eisen J.A."/>
        </authorList>
    </citation>
    <scope>NUCLEOTIDE SEQUENCE [LARGE SCALE GENOMIC DNA]</scope>
    <source>
        <strain evidence="3">DSM 12168 / CIP 105900 / DD5/3</strain>
    </source>
</reference>
<dbReference type="Pfam" id="PF00149">
    <property type="entry name" value="Metallophos"/>
    <property type="match status" value="1"/>
</dbReference>
<evidence type="ECO:0000313" key="2">
    <source>
        <dbReference type="EMBL" id="AEE16111.1"/>
    </source>
</evidence>
<dbReference type="RefSeq" id="WP_013757830.1">
    <property type="nucleotide sequence ID" value="NC_015500.1"/>
</dbReference>
<proteinExistence type="predicted"/>
<dbReference type="HOGENOM" id="CLU_041441_5_0_12"/>
<dbReference type="SUPFAM" id="SSF56300">
    <property type="entry name" value="Metallo-dependent phosphatases"/>
    <property type="match status" value="1"/>
</dbReference>
<name>F4LQ90_TREBD</name>
<evidence type="ECO:0000259" key="1">
    <source>
        <dbReference type="Pfam" id="PF00149"/>
    </source>
</evidence>
<dbReference type="KEGG" id="tbe:Trebr_0669"/>
<dbReference type="Gene3D" id="3.60.21.10">
    <property type="match status" value="1"/>
</dbReference>
<dbReference type="PANTHER" id="PTHR37523">
    <property type="entry name" value="METALLOPHOSPHOESTERASE"/>
    <property type="match status" value="1"/>
</dbReference>
<dbReference type="GO" id="GO:0016787">
    <property type="term" value="F:hydrolase activity"/>
    <property type="evidence" value="ECO:0007669"/>
    <property type="project" value="InterPro"/>
</dbReference>
<dbReference type="Proteomes" id="UP000006546">
    <property type="component" value="Chromosome"/>
</dbReference>
<dbReference type="InterPro" id="IPR029052">
    <property type="entry name" value="Metallo-depent_PP-like"/>
</dbReference>
<accession>F4LQ90</accession>
<evidence type="ECO:0000313" key="3">
    <source>
        <dbReference type="Proteomes" id="UP000006546"/>
    </source>
</evidence>
<gene>
    <name evidence="2" type="ordered locus">Trebr_0669</name>
</gene>
<keyword evidence="3" id="KW-1185">Reference proteome</keyword>
<sequence>MRFLVLSDMHGDIAYIEKLGEEFARSDAVLFAGDFARFQDVQTGLPALKLLTDKHDSVFAVTGNCDEPAFLEELEKADISVQGGLVFRDGLVFAGSGGALKFTGTTPNERSDEELVSDLRIVREQEPHAEGGVRWPNLIALVHQPPKDTKCDRITAGVHVGSPLIRAFIEEVQPLAVVTGHIHESFGIDSIGDTVVMNPGSLAEGRYGVLEAERTPSGWKIARAELCEIPSD</sequence>
<dbReference type="eggNOG" id="COG2129">
    <property type="taxonomic scope" value="Bacteria"/>
</dbReference>
<dbReference type="AlphaFoldDB" id="F4LQ90"/>
<protein>
    <submittedName>
        <fullName evidence="2">Metallophosphoesterase</fullName>
    </submittedName>
</protein>
<dbReference type="STRING" id="906968.Trebr_0669"/>
<organism evidence="2 3">
    <name type="scientific">Treponema brennaborense (strain DSM 12168 / CIP 105900 / DD5/3)</name>
    <dbReference type="NCBI Taxonomy" id="906968"/>
    <lineage>
        <taxon>Bacteria</taxon>
        <taxon>Pseudomonadati</taxon>
        <taxon>Spirochaetota</taxon>
        <taxon>Spirochaetia</taxon>
        <taxon>Spirochaetales</taxon>
        <taxon>Treponemataceae</taxon>
        <taxon>Treponema</taxon>
    </lineage>
</organism>
<dbReference type="InterPro" id="IPR004843">
    <property type="entry name" value="Calcineurin-like_PHP"/>
</dbReference>
<dbReference type="EMBL" id="CP002696">
    <property type="protein sequence ID" value="AEE16111.1"/>
    <property type="molecule type" value="Genomic_DNA"/>
</dbReference>
<dbReference type="PANTHER" id="PTHR37523:SF1">
    <property type="entry name" value="CALCINEURIN-LIKE PHOSPHOESTERASE DOMAIN-CONTAINING PROTEIN"/>
    <property type="match status" value="1"/>
</dbReference>